<dbReference type="CDD" id="cd00387">
    <property type="entry name" value="Ribosomal_L7_L12"/>
    <property type="match status" value="1"/>
</dbReference>
<evidence type="ECO:0000313" key="7">
    <source>
        <dbReference type="Proteomes" id="UP001516023"/>
    </source>
</evidence>
<comment type="caution">
    <text evidence="6">The sequence shown here is derived from an EMBL/GenBank/DDBJ whole genome shotgun (WGS) entry which is preliminary data.</text>
</comment>
<evidence type="ECO:0000256" key="4">
    <source>
        <dbReference type="SAM" id="MobiDB-lite"/>
    </source>
</evidence>
<evidence type="ECO:0000313" key="6">
    <source>
        <dbReference type="EMBL" id="KAL3780863.1"/>
    </source>
</evidence>
<name>A0ABD3NZ82_9STRA</name>
<dbReference type="InterPro" id="IPR013823">
    <property type="entry name" value="Ribosomal_bL12_C"/>
</dbReference>
<proteinExistence type="inferred from homology"/>
<dbReference type="NCBIfam" id="TIGR00855">
    <property type="entry name" value="L12"/>
    <property type="match status" value="1"/>
</dbReference>
<dbReference type="AlphaFoldDB" id="A0ABD3NZ82"/>
<evidence type="ECO:0000256" key="3">
    <source>
        <dbReference type="ARBA" id="ARBA00023274"/>
    </source>
</evidence>
<keyword evidence="7" id="KW-1185">Reference proteome</keyword>
<feature type="region of interest" description="Disordered" evidence="4">
    <location>
        <begin position="68"/>
        <end position="101"/>
    </location>
</feature>
<dbReference type="PANTHER" id="PTHR45987:SF4">
    <property type="entry name" value="LARGE RIBOSOMAL SUBUNIT PROTEIN BL12M"/>
    <property type="match status" value="1"/>
</dbReference>
<dbReference type="Gene3D" id="3.30.1390.10">
    <property type="match status" value="1"/>
</dbReference>
<feature type="compositionally biased region" description="Low complexity" evidence="4">
    <location>
        <begin position="39"/>
        <end position="50"/>
    </location>
</feature>
<sequence length="261" mass="28287">MSCTRKLVAPSKSFLTAFHRHHHRSITTCHGLPRTTTHNNSNNPLASNNARHATVSSTKCHPSRRGYVSSFPAHNAATTTTTNDNDGDDDPCPEWQNPLHHNNPEFQKIMAEDFEPGEEMPAVPLPPFSSPDGGGVDAPPHIHDLADQIIHLNMMELKSLMDRIGDHFGFEEDGGTGGEGAAAAVVAEVEKTTWDLRLAGFDAKAKIKVIKEIRAVTGLGLKEAKELVEGAPTVVKKGIKKEEAEELKAKLEEVGATIEIA</sequence>
<feature type="region of interest" description="Disordered" evidence="4">
    <location>
        <begin position="30"/>
        <end position="53"/>
    </location>
</feature>
<dbReference type="GO" id="GO:1990904">
    <property type="term" value="C:ribonucleoprotein complex"/>
    <property type="evidence" value="ECO:0007669"/>
    <property type="project" value="UniProtKB-KW"/>
</dbReference>
<gene>
    <name evidence="6" type="ORF">HJC23_001596</name>
</gene>
<feature type="domain" description="Large ribosomal subunit protein bL12 C-terminal" evidence="5">
    <location>
        <begin position="195"/>
        <end position="260"/>
    </location>
</feature>
<organism evidence="6 7">
    <name type="scientific">Cyclotella cryptica</name>
    <dbReference type="NCBI Taxonomy" id="29204"/>
    <lineage>
        <taxon>Eukaryota</taxon>
        <taxon>Sar</taxon>
        <taxon>Stramenopiles</taxon>
        <taxon>Ochrophyta</taxon>
        <taxon>Bacillariophyta</taxon>
        <taxon>Coscinodiscophyceae</taxon>
        <taxon>Thalassiosirophycidae</taxon>
        <taxon>Stephanodiscales</taxon>
        <taxon>Stephanodiscaceae</taxon>
        <taxon>Cyclotella</taxon>
    </lineage>
</organism>
<evidence type="ECO:0000259" key="5">
    <source>
        <dbReference type="Pfam" id="PF00542"/>
    </source>
</evidence>
<dbReference type="InterPro" id="IPR000206">
    <property type="entry name" value="Ribosomal_bL12"/>
</dbReference>
<protein>
    <recommendedName>
        <fullName evidence="5">Large ribosomal subunit protein bL12 C-terminal domain-containing protein</fullName>
    </recommendedName>
</protein>
<keyword evidence="2" id="KW-0689">Ribosomal protein</keyword>
<reference evidence="6 7" key="1">
    <citation type="journal article" date="2020" name="G3 (Bethesda)">
        <title>Improved Reference Genome for Cyclotella cryptica CCMP332, a Model for Cell Wall Morphogenesis, Salinity Adaptation, and Lipid Production in Diatoms (Bacillariophyta).</title>
        <authorList>
            <person name="Roberts W.R."/>
            <person name="Downey K.M."/>
            <person name="Ruck E.C."/>
            <person name="Traller J.C."/>
            <person name="Alverson A.J."/>
        </authorList>
    </citation>
    <scope>NUCLEOTIDE SEQUENCE [LARGE SCALE GENOMIC DNA]</scope>
    <source>
        <strain evidence="6 7">CCMP332</strain>
    </source>
</reference>
<dbReference type="EMBL" id="JABMIG020000336">
    <property type="protein sequence ID" value="KAL3780863.1"/>
    <property type="molecule type" value="Genomic_DNA"/>
</dbReference>
<accession>A0ABD3NZ82</accession>
<evidence type="ECO:0000256" key="1">
    <source>
        <dbReference type="ARBA" id="ARBA00007197"/>
    </source>
</evidence>
<dbReference type="InterPro" id="IPR014719">
    <property type="entry name" value="Ribosomal_bL12_C/ClpS-like"/>
</dbReference>
<dbReference type="Pfam" id="PF00542">
    <property type="entry name" value="Ribosomal_L12"/>
    <property type="match status" value="1"/>
</dbReference>
<comment type="similarity">
    <text evidence="1">Belongs to the bacterial ribosomal protein bL12 family.</text>
</comment>
<keyword evidence="3" id="KW-0687">Ribonucleoprotein</keyword>
<dbReference type="Proteomes" id="UP001516023">
    <property type="component" value="Unassembled WGS sequence"/>
</dbReference>
<dbReference type="PANTHER" id="PTHR45987">
    <property type="entry name" value="39S RIBOSOMAL PROTEIN L12"/>
    <property type="match status" value="1"/>
</dbReference>
<evidence type="ECO:0000256" key="2">
    <source>
        <dbReference type="ARBA" id="ARBA00022980"/>
    </source>
</evidence>
<dbReference type="SUPFAM" id="SSF54736">
    <property type="entry name" value="ClpS-like"/>
    <property type="match status" value="1"/>
</dbReference>
<dbReference type="FunFam" id="3.30.1390.10:FF:000001">
    <property type="entry name" value="50S ribosomal protein L7/L12"/>
    <property type="match status" value="1"/>
</dbReference>
<dbReference type="HAMAP" id="MF_00368">
    <property type="entry name" value="Ribosomal_bL12"/>
    <property type="match status" value="1"/>
</dbReference>
<dbReference type="GO" id="GO:0005840">
    <property type="term" value="C:ribosome"/>
    <property type="evidence" value="ECO:0007669"/>
    <property type="project" value="UniProtKB-KW"/>
</dbReference>